<accession>A0ABS8SGE3</accession>
<protein>
    <submittedName>
        <fullName evidence="1">Uncharacterized protein</fullName>
    </submittedName>
</protein>
<proteinExistence type="predicted"/>
<sequence>MVKSTKLEYMLTETEMDAALQLIQLSGDSHNDNCLEEESRGCTPEASSSITTATLIKKRKYRPTNLACHHASLQISEPFGVASGSSKIDAILRSCCLKVLRCPYQRFGSISLKQS</sequence>
<comment type="caution">
    <text evidence="1">The sequence shown here is derived from an EMBL/GenBank/DDBJ whole genome shotgun (WGS) entry which is preliminary data.</text>
</comment>
<dbReference type="Proteomes" id="UP000823775">
    <property type="component" value="Unassembled WGS sequence"/>
</dbReference>
<evidence type="ECO:0000313" key="1">
    <source>
        <dbReference type="EMBL" id="MCD7457927.1"/>
    </source>
</evidence>
<reference evidence="1 2" key="1">
    <citation type="journal article" date="2021" name="BMC Genomics">
        <title>Datura genome reveals duplications of psychoactive alkaloid biosynthetic genes and high mutation rate following tissue culture.</title>
        <authorList>
            <person name="Rajewski A."/>
            <person name="Carter-House D."/>
            <person name="Stajich J."/>
            <person name="Litt A."/>
        </authorList>
    </citation>
    <scope>NUCLEOTIDE SEQUENCE [LARGE SCALE GENOMIC DNA]</scope>
    <source>
        <strain evidence="1">AR-01</strain>
    </source>
</reference>
<name>A0ABS8SGE3_DATST</name>
<organism evidence="1 2">
    <name type="scientific">Datura stramonium</name>
    <name type="common">Jimsonweed</name>
    <name type="synonym">Common thornapple</name>
    <dbReference type="NCBI Taxonomy" id="4076"/>
    <lineage>
        <taxon>Eukaryota</taxon>
        <taxon>Viridiplantae</taxon>
        <taxon>Streptophyta</taxon>
        <taxon>Embryophyta</taxon>
        <taxon>Tracheophyta</taxon>
        <taxon>Spermatophyta</taxon>
        <taxon>Magnoliopsida</taxon>
        <taxon>eudicotyledons</taxon>
        <taxon>Gunneridae</taxon>
        <taxon>Pentapetalae</taxon>
        <taxon>asterids</taxon>
        <taxon>lamiids</taxon>
        <taxon>Solanales</taxon>
        <taxon>Solanaceae</taxon>
        <taxon>Solanoideae</taxon>
        <taxon>Datureae</taxon>
        <taxon>Datura</taxon>
    </lineage>
</organism>
<evidence type="ECO:0000313" key="2">
    <source>
        <dbReference type="Proteomes" id="UP000823775"/>
    </source>
</evidence>
<dbReference type="EMBL" id="JACEIK010000486">
    <property type="protein sequence ID" value="MCD7457927.1"/>
    <property type="molecule type" value="Genomic_DNA"/>
</dbReference>
<keyword evidence="2" id="KW-1185">Reference proteome</keyword>
<gene>
    <name evidence="1" type="ORF">HAX54_036581</name>
</gene>